<protein>
    <submittedName>
        <fullName evidence="12">Energy transducer TonB</fullName>
    </submittedName>
</protein>
<evidence type="ECO:0000256" key="9">
    <source>
        <dbReference type="ARBA" id="ARBA00023136"/>
    </source>
</evidence>
<reference evidence="12 13" key="1">
    <citation type="submission" date="2020-01" db="EMBL/GenBank/DDBJ databases">
        <authorList>
            <person name="Kim M.K."/>
        </authorList>
    </citation>
    <scope>NUCLEOTIDE SEQUENCE [LARGE SCALE GENOMIC DNA]</scope>
    <source>
        <strain evidence="12 13">172606-1</strain>
    </source>
</reference>
<keyword evidence="3" id="KW-0813">Transport</keyword>
<proteinExistence type="inferred from homology"/>
<dbReference type="Proteomes" id="UP000480178">
    <property type="component" value="Chromosome"/>
</dbReference>
<evidence type="ECO:0000313" key="12">
    <source>
        <dbReference type="EMBL" id="QHT67691.1"/>
    </source>
</evidence>
<evidence type="ECO:0000256" key="10">
    <source>
        <dbReference type="SAM" id="SignalP"/>
    </source>
</evidence>
<keyword evidence="8" id="KW-1133">Transmembrane helix</keyword>
<dbReference type="NCBIfam" id="TIGR01352">
    <property type="entry name" value="tonB_Cterm"/>
    <property type="match status" value="1"/>
</dbReference>
<comment type="similarity">
    <text evidence="2">Belongs to the TonB family.</text>
</comment>
<feature type="domain" description="TonB C-terminal" evidence="11">
    <location>
        <begin position="186"/>
        <end position="276"/>
    </location>
</feature>
<dbReference type="InterPro" id="IPR006260">
    <property type="entry name" value="TonB/TolA_C"/>
</dbReference>
<evidence type="ECO:0000313" key="13">
    <source>
        <dbReference type="Proteomes" id="UP000480178"/>
    </source>
</evidence>
<keyword evidence="10" id="KW-0732">Signal</keyword>
<evidence type="ECO:0000259" key="11">
    <source>
        <dbReference type="PROSITE" id="PS52015"/>
    </source>
</evidence>
<keyword evidence="4" id="KW-1003">Cell membrane</keyword>
<dbReference type="PROSITE" id="PS51257">
    <property type="entry name" value="PROKAR_LIPOPROTEIN"/>
    <property type="match status" value="1"/>
</dbReference>
<dbReference type="PANTHER" id="PTHR33446">
    <property type="entry name" value="PROTEIN TONB-RELATED"/>
    <property type="match status" value="1"/>
</dbReference>
<evidence type="ECO:0000256" key="4">
    <source>
        <dbReference type="ARBA" id="ARBA00022475"/>
    </source>
</evidence>
<evidence type="ECO:0000256" key="6">
    <source>
        <dbReference type="ARBA" id="ARBA00022692"/>
    </source>
</evidence>
<dbReference type="AlphaFoldDB" id="A0A6C0GI06"/>
<dbReference type="Gene3D" id="3.30.1150.10">
    <property type="match status" value="1"/>
</dbReference>
<dbReference type="InterPro" id="IPR051045">
    <property type="entry name" value="TonB-dependent_transducer"/>
</dbReference>
<dbReference type="GO" id="GO:0055085">
    <property type="term" value="P:transmembrane transport"/>
    <property type="evidence" value="ECO:0007669"/>
    <property type="project" value="InterPro"/>
</dbReference>
<dbReference type="PROSITE" id="PS52015">
    <property type="entry name" value="TONB_CTD"/>
    <property type="match status" value="1"/>
</dbReference>
<feature type="chain" id="PRO_5025651363" evidence="10">
    <location>
        <begin position="17"/>
        <end position="276"/>
    </location>
</feature>
<dbReference type="GO" id="GO:0098797">
    <property type="term" value="C:plasma membrane protein complex"/>
    <property type="evidence" value="ECO:0007669"/>
    <property type="project" value="TreeGrafter"/>
</dbReference>
<dbReference type="Pfam" id="PF03544">
    <property type="entry name" value="TonB_C"/>
    <property type="match status" value="1"/>
</dbReference>
<sequence length="276" mass="31196">MRVKYLFLCIVFLSLAGCTKKTSFPAAYNNLPLTQKGRLLTAHTWKEMSVEVHKFIKGDTIQYDITKQFASVDRDDYTVFYPDGTFLFEEGKSKFTSNSAQKYQRGTWQLQEKEAVLSLTFNQSTDHYAILALTPFKMVLSLAVQTEDASYKYTLTYTPEIENNIEASLLDVPVYTEVEIAPQYPGGIEALGQMIRRKQKYPLEARKKGIEGKVLVEFIIHEDGKPGSFAVVQSLGYGCDEAAVQTLQMMPSWKPGKQKGKPVNVRMSVPIAFKLN</sequence>
<keyword evidence="9" id="KW-0472">Membrane</keyword>
<dbReference type="PANTHER" id="PTHR33446:SF2">
    <property type="entry name" value="PROTEIN TONB"/>
    <property type="match status" value="1"/>
</dbReference>
<accession>A0A6C0GI06</accession>
<name>A0A6C0GI06_9BACT</name>
<keyword evidence="13" id="KW-1185">Reference proteome</keyword>
<evidence type="ECO:0000256" key="3">
    <source>
        <dbReference type="ARBA" id="ARBA00022448"/>
    </source>
</evidence>
<dbReference type="RefSeq" id="WP_162443714.1">
    <property type="nucleotide sequence ID" value="NZ_CP048222.1"/>
</dbReference>
<comment type="subcellular location">
    <subcellularLocation>
        <location evidence="1">Cell inner membrane</location>
        <topology evidence="1">Single-pass membrane protein</topology>
        <orientation evidence="1">Periplasmic side</orientation>
    </subcellularLocation>
</comment>
<evidence type="ECO:0000256" key="8">
    <source>
        <dbReference type="ARBA" id="ARBA00022989"/>
    </source>
</evidence>
<dbReference type="EMBL" id="CP048222">
    <property type="protein sequence ID" value="QHT67691.1"/>
    <property type="molecule type" value="Genomic_DNA"/>
</dbReference>
<keyword evidence="7" id="KW-0653">Protein transport</keyword>
<keyword evidence="6" id="KW-0812">Transmembrane</keyword>
<evidence type="ECO:0000256" key="5">
    <source>
        <dbReference type="ARBA" id="ARBA00022519"/>
    </source>
</evidence>
<keyword evidence="5" id="KW-0997">Cell inner membrane</keyword>
<evidence type="ECO:0000256" key="1">
    <source>
        <dbReference type="ARBA" id="ARBA00004383"/>
    </source>
</evidence>
<feature type="signal peptide" evidence="10">
    <location>
        <begin position="1"/>
        <end position="16"/>
    </location>
</feature>
<gene>
    <name evidence="12" type="ORF">GXP67_14150</name>
</gene>
<dbReference type="InterPro" id="IPR037682">
    <property type="entry name" value="TonB_C"/>
</dbReference>
<dbReference type="SUPFAM" id="SSF74653">
    <property type="entry name" value="TolA/TonB C-terminal domain"/>
    <property type="match status" value="1"/>
</dbReference>
<evidence type="ECO:0000256" key="2">
    <source>
        <dbReference type="ARBA" id="ARBA00006555"/>
    </source>
</evidence>
<dbReference type="GO" id="GO:0015031">
    <property type="term" value="P:protein transport"/>
    <property type="evidence" value="ECO:0007669"/>
    <property type="project" value="UniProtKB-KW"/>
</dbReference>
<dbReference type="KEGG" id="rhoz:GXP67_14150"/>
<organism evidence="12 13">
    <name type="scientific">Rhodocytophaga rosea</name>
    <dbReference type="NCBI Taxonomy" id="2704465"/>
    <lineage>
        <taxon>Bacteria</taxon>
        <taxon>Pseudomonadati</taxon>
        <taxon>Bacteroidota</taxon>
        <taxon>Cytophagia</taxon>
        <taxon>Cytophagales</taxon>
        <taxon>Rhodocytophagaceae</taxon>
        <taxon>Rhodocytophaga</taxon>
    </lineage>
</organism>
<evidence type="ECO:0000256" key="7">
    <source>
        <dbReference type="ARBA" id="ARBA00022927"/>
    </source>
</evidence>
<dbReference type="GO" id="GO:0031992">
    <property type="term" value="F:energy transducer activity"/>
    <property type="evidence" value="ECO:0007669"/>
    <property type="project" value="TreeGrafter"/>
</dbReference>